<keyword evidence="1" id="KW-1133">Transmembrane helix</keyword>
<keyword evidence="3" id="KW-0012">Acyltransferase</keyword>
<dbReference type="AlphaFoldDB" id="A0A9D2R5J2"/>
<keyword evidence="1" id="KW-0812">Transmembrane</keyword>
<feature type="transmembrane region" description="Helical" evidence="1">
    <location>
        <begin position="252"/>
        <end position="269"/>
    </location>
</feature>
<organism evidence="3 4">
    <name type="scientific">Candidatus Mediterraneibacter tabaqchaliae</name>
    <dbReference type="NCBI Taxonomy" id="2838689"/>
    <lineage>
        <taxon>Bacteria</taxon>
        <taxon>Bacillati</taxon>
        <taxon>Bacillota</taxon>
        <taxon>Clostridia</taxon>
        <taxon>Lachnospirales</taxon>
        <taxon>Lachnospiraceae</taxon>
        <taxon>Mediterraneibacter</taxon>
    </lineage>
</organism>
<feature type="transmembrane region" description="Helical" evidence="1">
    <location>
        <begin position="181"/>
        <end position="206"/>
    </location>
</feature>
<feature type="transmembrane region" description="Helical" evidence="1">
    <location>
        <begin position="12"/>
        <end position="28"/>
    </location>
</feature>
<evidence type="ECO:0000313" key="3">
    <source>
        <dbReference type="EMBL" id="HJD35192.1"/>
    </source>
</evidence>
<name>A0A9D2R5J2_9FIRM</name>
<feature type="transmembrane region" description="Helical" evidence="1">
    <location>
        <begin position="148"/>
        <end position="169"/>
    </location>
</feature>
<feature type="transmembrane region" description="Helical" evidence="1">
    <location>
        <begin position="40"/>
        <end position="59"/>
    </location>
</feature>
<feature type="transmembrane region" description="Helical" evidence="1">
    <location>
        <begin position="316"/>
        <end position="338"/>
    </location>
</feature>
<protein>
    <submittedName>
        <fullName evidence="3">Acyltransferase family protein</fullName>
    </submittedName>
</protein>
<gene>
    <name evidence="3" type="ORF">H9911_11770</name>
</gene>
<evidence type="ECO:0000259" key="2">
    <source>
        <dbReference type="Pfam" id="PF01757"/>
    </source>
</evidence>
<feature type="transmembrane region" description="Helical" evidence="1">
    <location>
        <begin position="80"/>
        <end position="98"/>
    </location>
</feature>
<reference evidence="3" key="2">
    <citation type="submission" date="2021-04" db="EMBL/GenBank/DDBJ databases">
        <authorList>
            <person name="Gilroy R."/>
        </authorList>
    </citation>
    <scope>NUCLEOTIDE SEQUENCE</scope>
    <source>
        <strain evidence="3">ChiGjej3B3-11674</strain>
    </source>
</reference>
<dbReference type="EMBL" id="DWUV01000228">
    <property type="protein sequence ID" value="HJD35192.1"/>
    <property type="molecule type" value="Genomic_DNA"/>
</dbReference>
<dbReference type="Pfam" id="PF01757">
    <property type="entry name" value="Acyl_transf_3"/>
    <property type="match status" value="1"/>
</dbReference>
<sequence length="362" mass="40320">MERKKRERYIDAARGIGIALVVLGHVIITEGYTSGSVTKFIYSFHMPLFFFLSGWCRALGGRASGREGLAHLWKTVKKLFVPYFIWSFIYLCLAYIGGPVDWEERLQAVFTFRGIAPLWFLPALGLCEGALYLALAVRRHISRSIQPVLLPVLCILMYAVAYGMYQYYNSPGFPAADRVPVYLYITAGRFFVSFAVVISGYLVCRLMSLNLFEKRGNLFYFVSGVVMLVLCFAAAEYTGLSVNMHLFAADRPGWFFFTAMAGSAGLVFLCRGGVRFLSVFSVLGVSSLGIMILHYQPFPFMHLAVNQMKKITGIPAVQIVAATLIVLAVSLAGTWVCSRGCFITNNNRGLKRAQGDDLKTVR</sequence>
<keyword evidence="3" id="KW-0808">Transferase</keyword>
<feature type="domain" description="Acyltransferase 3" evidence="2">
    <location>
        <begin position="8"/>
        <end position="335"/>
    </location>
</feature>
<proteinExistence type="predicted"/>
<accession>A0A9D2R5J2</accession>
<evidence type="ECO:0000313" key="4">
    <source>
        <dbReference type="Proteomes" id="UP000823897"/>
    </source>
</evidence>
<comment type="caution">
    <text evidence="3">The sequence shown here is derived from an EMBL/GenBank/DDBJ whole genome shotgun (WGS) entry which is preliminary data.</text>
</comment>
<keyword evidence="1" id="KW-0472">Membrane</keyword>
<evidence type="ECO:0000256" key="1">
    <source>
        <dbReference type="SAM" id="Phobius"/>
    </source>
</evidence>
<dbReference type="PANTHER" id="PTHR37312:SF1">
    <property type="entry name" value="MEMBRANE-BOUND ACYLTRANSFERASE YKRP-RELATED"/>
    <property type="match status" value="1"/>
</dbReference>
<dbReference type="InterPro" id="IPR002656">
    <property type="entry name" value="Acyl_transf_3_dom"/>
</dbReference>
<dbReference type="InterPro" id="IPR052734">
    <property type="entry name" value="Nod_factor_acetyltransferase"/>
</dbReference>
<dbReference type="PANTHER" id="PTHR37312">
    <property type="entry name" value="MEMBRANE-BOUND ACYLTRANSFERASE YKRP-RELATED"/>
    <property type="match status" value="1"/>
</dbReference>
<feature type="transmembrane region" description="Helical" evidence="1">
    <location>
        <begin position="276"/>
        <end position="296"/>
    </location>
</feature>
<reference evidence="3" key="1">
    <citation type="journal article" date="2021" name="PeerJ">
        <title>Extensive microbial diversity within the chicken gut microbiome revealed by metagenomics and culture.</title>
        <authorList>
            <person name="Gilroy R."/>
            <person name="Ravi A."/>
            <person name="Getino M."/>
            <person name="Pursley I."/>
            <person name="Horton D.L."/>
            <person name="Alikhan N.F."/>
            <person name="Baker D."/>
            <person name="Gharbi K."/>
            <person name="Hall N."/>
            <person name="Watson M."/>
            <person name="Adriaenssens E.M."/>
            <person name="Foster-Nyarko E."/>
            <person name="Jarju S."/>
            <person name="Secka A."/>
            <person name="Antonio M."/>
            <person name="Oren A."/>
            <person name="Chaudhuri R.R."/>
            <person name="La Ragione R."/>
            <person name="Hildebrand F."/>
            <person name="Pallen M.J."/>
        </authorList>
    </citation>
    <scope>NUCLEOTIDE SEQUENCE</scope>
    <source>
        <strain evidence="3">ChiGjej3B3-11674</strain>
    </source>
</reference>
<feature type="transmembrane region" description="Helical" evidence="1">
    <location>
        <begin position="118"/>
        <end position="136"/>
    </location>
</feature>
<dbReference type="GO" id="GO:0016747">
    <property type="term" value="F:acyltransferase activity, transferring groups other than amino-acyl groups"/>
    <property type="evidence" value="ECO:0007669"/>
    <property type="project" value="InterPro"/>
</dbReference>
<dbReference type="Proteomes" id="UP000823897">
    <property type="component" value="Unassembled WGS sequence"/>
</dbReference>
<feature type="transmembrane region" description="Helical" evidence="1">
    <location>
        <begin position="218"/>
        <end position="240"/>
    </location>
</feature>